<keyword evidence="3" id="KW-1185">Reference proteome</keyword>
<dbReference type="Proteomes" id="UP000018296">
    <property type="component" value="Unassembled WGS sequence"/>
</dbReference>
<feature type="transmembrane region" description="Helical" evidence="1">
    <location>
        <begin position="21"/>
        <end position="39"/>
    </location>
</feature>
<protein>
    <submittedName>
        <fullName evidence="2">Membrane protein</fullName>
    </submittedName>
</protein>
<name>V6J076_9BACL</name>
<dbReference type="GO" id="GO:0140359">
    <property type="term" value="F:ABC-type transporter activity"/>
    <property type="evidence" value="ECO:0007669"/>
    <property type="project" value="InterPro"/>
</dbReference>
<dbReference type="PATRIC" id="fig|1395513.3.peg.1072"/>
<comment type="caution">
    <text evidence="2">The sequence shown here is derived from an EMBL/GenBank/DDBJ whole genome shotgun (WGS) entry which is preliminary data.</text>
</comment>
<evidence type="ECO:0000313" key="2">
    <source>
        <dbReference type="EMBL" id="EST12561.1"/>
    </source>
</evidence>
<feature type="transmembrane region" description="Helical" evidence="1">
    <location>
        <begin position="150"/>
        <end position="172"/>
    </location>
</feature>
<accession>V6J076</accession>
<dbReference type="OrthoDB" id="4187110at2"/>
<feature type="transmembrane region" description="Helical" evidence="1">
    <location>
        <begin position="112"/>
        <end position="138"/>
    </location>
</feature>
<dbReference type="GO" id="GO:0005886">
    <property type="term" value="C:plasma membrane"/>
    <property type="evidence" value="ECO:0007669"/>
    <property type="project" value="UniProtKB-SubCell"/>
</dbReference>
<gene>
    <name evidence="2" type="ORF">P343_05260</name>
</gene>
<keyword evidence="1" id="KW-0472">Membrane</keyword>
<feature type="transmembrane region" description="Helical" evidence="1">
    <location>
        <begin position="230"/>
        <end position="249"/>
    </location>
</feature>
<keyword evidence="1" id="KW-1133">Transmembrane helix</keyword>
<evidence type="ECO:0000313" key="3">
    <source>
        <dbReference type="Proteomes" id="UP000018296"/>
    </source>
</evidence>
<dbReference type="eggNOG" id="COG1277">
    <property type="taxonomic scope" value="Bacteria"/>
</dbReference>
<feature type="transmembrane region" description="Helical" evidence="1">
    <location>
        <begin position="74"/>
        <end position="91"/>
    </location>
</feature>
<organism evidence="2 3">
    <name type="scientific">Sporolactobacillus laevolacticus DSM 442</name>
    <dbReference type="NCBI Taxonomy" id="1395513"/>
    <lineage>
        <taxon>Bacteria</taxon>
        <taxon>Bacillati</taxon>
        <taxon>Bacillota</taxon>
        <taxon>Bacilli</taxon>
        <taxon>Bacillales</taxon>
        <taxon>Sporolactobacillaceae</taxon>
        <taxon>Sporolactobacillus</taxon>
    </lineage>
</organism>
<sequence>MNGFTAFLRKELLEHVRNYKVLILLSVSAIFGMMSPLTAKMMPDILANVKVEGMVLKVPEPTFIDAFVQFFNNFSQMGMAILLLVFGGLLSQDLAKGTLIIPLSKGLSRYTVILAKYAAALILWTLSYVLAITIHYGYTLYLFKPISVGHLFFSLFCLWLFGAFLLAVLLMASVITRGTYGGLFVTAAGLGILLICQTIFRMDTFNPLKLVSENVALLTGKAEFDQLLNIAWITGALILAALILAMAVFKKKSI</sequence>
<proteinExistence type="predicted"/>
<dbReference type="RefSeq" id="WP_023509352.1">
    <property type="nucleotide sequence ID" value="NZ_AWTC01000004.1"/>
</dbReference>
<keyword evidence="1" id="KW-0812">Transmembrane</keyword>
<reference evidence="2 3" key="1">
    <citation type="journal article" date="2013" name="Genome Announc.">
        <title>Genome Sequence of Sporolactobacillus laevolacticus DSM442, an Efficient Polymer-Grade D-Lactate Producer from Agricultural Waste Cottonseed as a Nitrogen Source.</title>
        <authorList>
            <person name="Wang H."/>
            <person name="Wang L."/>
            <person name="Ju J."/>
            <person name="Yu B."/>
            <person name="Ma Y."/>
        </authorList>
    </citation>
    <scope>NUCLEOTIDE SEQUENCE [LARGE SCALE GENOMIC DNA]</scope>
    <source>
        <strain evidence="2 3">DSM 442</strain>
    </source>
</reference>
<evidence type="ECO:0000256" key="1">
    <source>
        <dbReference type="SAM" id="Phobius"/>
    </source>
</evidence>
<dbReference type="STRING" id="1395513.P343_05260"/>
<dbReference type="AlphaFoldDB" id="V6J076"/>
<dbReference type="EMBL" id="AWTC01000004">
    <property type="protein sequence ID" value="EST12561.1"/>
    <property type="molecule type" value="Genomic_DNA"/>
</dbReference>
<dbReference type="Pfam" id="PF12679">
    <property type="entry name" value="ABC2_membrane_2"/>
    <property type="match status" value="1"/>
</dbReference>
<feature type="transmembrane region" description="Helical" evidence="1">
    <location>
        <begin position="179"/>
        <end position="200"/>
    </location>
</feature>